<dbReference type="PANTHER" id="PTHR45641">
    <property type="entry name" value="TETRATRICOPEPTIDE REPEAT PROTEIN (AFU_ORTHOLOGUE AFUA_6G03870)"/>
    <property type="match status" value="1"/>
</dbReference>
<feature type="repeat" description="TPR" evidence="3">
    <location>
        <begin position="939"/>
        <end position="972"/>
    </location>
</feature>
<dbReference type="PROSITE" id="PS51996">
    <property type="entry name" value="TR_MART"/>
    <property type="match status" value="1"/>
</dbReference>
<evidence type="ECO:0000313" key="5">
    <source>
        <dbReference type="Proteomes" id="UP000663856"/>
    </source>
</evidence>
<dbReference type="Gene3D" id="3.90.176.10">
    <property type="entry name" value="Toxin ADP-ribosyltransferase, Chain A, domain 1"/>
    <property type="match status" value="1"/>
</dbReference>
<dbReference type="Pfam" id="PF13181">
    <property type="entry name" value="TPR_8"/>
    <property type="match status" value="4"/>
</dbReference>
<dbReference type="PANTHER" id="PTHR45641:SF1">
    <property type="entry name" value="AAA+ ATPASE DOMAIN-CONTAINING PROTEIN"/>
    <property type="match status" value="1"/>
</dbReference>
<gene>
    <name evidence="4" type="ORF">WKI299_LOCUS34192</name>
</gene>
<feature type="repeat" description="TPR" evidence="3">
    <location>
        <begin position="855"/>
        <end position="888"/>
    </location>
</feature>
<feature type="repeat" description="TPR" evidence="3">
    <location>
        <begin position="1328"/>
        <end position="1361"/>
    </location>
</feature>
<name>A0A816ZBC8_9BILA</name>
<reference evidence="4" key="1">
    <citation type="submission" date="2021-02" db="EMBL/GenBank/DDBJ databases">
        <authorList>
            <person name="Nowell W R."/>
        </authorList>
    </citation>
    <scope>NUCLEOTIDE SEQUENCE</scope>
</reference>
<dbReference type="SUPFAM" id="SSF56399">
    <property type="entry name" value="ADP-ribosylation"/>
    <property type="match status" value="1"/>
</dbReference>
<sequence length="1426" mass="164504">MLSFEEETCVVVLLDATDLARNDNINKAKMELERIVKFVEIFDDVDECVDYVTNTEDHQVLLIINEFDGENIVSVLHEVKQLKEIYVLSLNRSTNLSWIKERNKVRSVITSITSICRILESSKQDDSKQFNFVSSFSASLTNVDRKNEQEVMFMYGQLLKYILTEMGCSGCDRIQIIDFLRSHYQHPKDIEKICEFECRYDQMKPIQWYTKDWFLYRDLNQALREHDVIFLYSIRVFIKDLHQQIVNCHAKSKESTIFQVYRGMSIPTTTLDELKKKSGLLLSFNSFLSTTTNESVALMFGETPSDCPHMTTVLFEIKIDPSISTPAHYADISDCGTFKDEEEVLFTMGSVFRIRSIEPLDGRNISRIKLLLTDDNDPELTRLTHHIQSDMGSPNVLSFIELMYFEGKYVEAKEIGKLALQTITQDLKPLVSIMLAEFALSLGKRKDAMSQLQSVFNFPDEQSHISRGSKIDLQRKFLLYCMQGQWDLAIENLEAAVANKTYQTSESQQESLGLAYMTIGGFRYKQGRYSDALSYSTTAYELLQHSLPATHPYLATCLQQIFVLKNLKGQQCQESAIVKEIVKVQERSLPLGHTHRRATEVMDRFVNCTEDNDVNFVSKNEFCRTLFIQAQSNEVNGPISLLTISVAYYWQNKIDEALSSVNEYIETVQGENLAPHEIYGVYMLKAECYRQREELAEAMEFYNKAYESLVQNIDETLPLMAKVLDRIARVYVAQNKFDAAFAVWERCRDMPTSISREDYNIFNTSRSKSIANSYLQQAWHYQDCVQHKETLLSFEKHLQIQRTYLEQEHISIARTHLFIGQTYLKLKKYDEALSSFHKSLHITKTYHPNCVSDLVEAYENVGMTLELLEKFSDALMNFENALQIQLKSLPSMDSNIAQTRIRMGFLYCRLEDADKASNEFGKCLDMDSTVWSVPLTQIARVYFLIGDLYEQKEENLKALSSFRESLRISEICLPIDQLQCANCYQFIGTVLCKLHKFSDALENYKLAMDFRLQVKPPTDPSIAVLWKRIGMVYAELNNYERAVFAFKASFEIKHSTMPMLEIEALSRSMVQGHFFSKRQHQDPLTNWRQFLEFQASSLHSDHPDLICTYRTIGSSLSGQNKHVDALYNFQRALDIRLKCSSRTDPEVAKDYWYLGINYMLLEQFDNALSSLKTCLSIQTISLPSYHCDLADTHTMIGTILQQQQKLTEALDNYESALKILFQSFSSTNLKTDQDSIKCRNSSLADIYVRIGDIHFEKKHLSEALVNYQLVLDVQLECTPRTHPMSMHAVKKLGIIYRLLGRYQEALIAYNEYLNLQLITLSPEHIDLAYTYQSIGNIQVKQQQYDEALSSYEKCLVIQTNSLPSNHLQIAYTFILISELLMKQGKFAQCPAYLDNSLSILLNEQPLREADIARVRRMIAKVNSKLA</sequence>
<dbReference type="PROSITE" id="PS50005">
    <property type="entry name" value="TPR"/>
    <property type="match status" value="5"/>
</dbReference>
<accession>A0A816ZBC8</accession>
<dbReference type="Proteomes" id="UP000663856">
    <property type="component" value="Unassembled WGS sequence"/>
</dbReference>
<evidence type="ECO:0000256" key="2">
    <source>
        <dbReference type="ARBA" id="ARBA00022803"/>
    </source>
</evidence>
<feature type="repeat" description="TPR" evidence="3">
    <location>
        <begin position="813"/>
        <end position="846"/>
    </location>
</feature>
<keyword evidence="1" id="KW-0677">Repeat</keyword>
<dbReference type="SMART" id="SM00028">
    <property type="entry name" value="TPR"/>
    <property type="match status" value="16"/>
</dbReference>
<feature type="repeat" description="TPR" evidence="3">
    <location>
        <begin position="1023"/>
        <end position="1056"/>
    </location>
</feature>
<comment type="caution">
    <text evidence="4">The sequence shown here is derived from an EMBL/GenBank/DDBJ whole genome shotgun (WGS) entry which is preliminary data.</text>
</comment>
<evidence type="ECO:0000256" key="1">
    <source>
        <dbReference type="ARBA" id="ARBA00022737"/>
    </source>
</evidence>
<proteinExistence type="predicted"/>
<protein>
    <submittedName>
        <fullName evidence="4">Uncharacterized protein</fullName>
    </submittedName>
</protein>
<dbReference type="SUPFAM" id="SSF48452">
    <property type="entry name" value="TPR-like"/>
    <property type="match status" value="4"/>
</dbReference>
<dbReference type="InterPro" id="IPR019734">
    <property type="entry name" value="TPR_rpt"/>
</dbReference>
<dbReference type="InterPro" id="IPR011990">
    <property type="entry name" value="TPR-like_helical_dom_sf"/>
</dbReference>
<dbReference type="EMBL" id="CAJNRF010016384">
    <property type="protein sequence ID" value="CAF2195018.1"/>
    <property type="molecule type" value="Genomic_DNA"/>
</dbReference>
<keyword evidence="2 3" id="KW-0802">TPR repeat</keyword>
<evidence type="ECO:0000256" key="3">
    <source>
        <dbReference type="PROSITE-ProRule" id="PRU00339"/>
    </source>
</evidence>
<organism evidence="4 5">
    <name type="scientific">Rotaria magnacalcarata</name>
    <dbReference type="NCBI Taxonomy" id="392030"/>
    <lineage>
        <taxon>Eukaryota</taxon>
        <taxon>Metazoa</taxon>
        <taxon>Spiralia</taxon>
        <taxon>Gnathifera</taxon>
        <taxon>Rotifera</taxon>
        <taxon>Eurotatoria</taxon>
        <taxon>Bdelloidea</taxon>
        <taxon>Philodinida</taxon>
        <taxon>Philodinidae</taxon>
        <taxon>Rotaria</taxon>
    </lineage>
</organism>
<evidence type="ECO:0000313" key="4">
    <source>
        <dbReference type="EMBL" id="CAF2195018.1"/>
    </source>
</evidence>
<dbReference type="Gene3D" id="1.25.40.10">
    <property type="entry name" value="Tetratricopeptide repeat domain"/>
    <property type="match status" value="6"/>
</dbReference>
<dbReference type="Pfam" id="PF13424">
    <property type="entry name" value="TPR_12"/>
    <property type="match status" value="1"/>
</dbReference>